<protein>
    <submittedName>
        <fullName evidence="3">Uncharacterized protein</fullName>
    </submittedName>
</protein>
<sequence length="206" mass="21511">MRPMVYGIVQVVDIAAQHSAAIQNAASAVLTYSSLENMRTLQQSGGAVGSGVSTSTSTFVQSSTGIATTRTSAVETPLPVTSTTSAGQTSQKIPLPTPVSTEPSGNGTAVGAVIVVASLALLGFFLYRQRNNTNKLKAQMELLQHTPDTGDSEPEVSAYGTRDQYYKDAQIQTAYEVEARHGMTEIAGRREVAEASAISLGLGTLG</sequence>
<dbReference type="AlphaFoldDB" id="A0A8H7WJR5"/>
<evidence type="ECO:0000313" key="4">
    <source>
        <dbReference type="Proteomes" id="UP000664132"/>
    </source>
</evidence>
<keyword evidence="2" id="KW-0472">Membrane</keyword>
<evidence type="ECO:0000256" key="1">
    <source>
        <dbReference type="SAM" id="MobiDB-lite"/>
    </source>
</evidence>
<feature type="transmembrane region" description="Helical" evidence="2">
    <location>
        <begin position="108"/>
        <end position="127"/>
    </location>
</feature>
<comment type="caution">
    <text evidence="3">The sequence shown here is derived from an EMBL/GenBank/DDBJ whole genome shotgun (WGS) entry which is preliminary data.</text>
</comment>
<organism evidence="3 4">
    <name type="scientific">Cadophora malorum</name>
    <dbReference type="NCBI Taxonomy" id="108018"/>
    <lineage>
        <taxon>Eukaryota</taxon>
        <taxon>Fungi</taxon>
        <taxon>Dikarya</taxon>
        <taxon>Ascomycota</taxon>
        <taxon>Pezizomycotina</taxon>
        <taxon>Leotiomycetes</taxon>
        <taxon>Helotiales</taxon>
        <taxon>Ploettnerulaceae</taxon>
        <taxon>Cadophora</taxon>
    </lineage>
</organism>
<keyword evidence="2" id="KW-1133">Transmembrane helix</keyword>
<name>A0A8H7WJR5_9HELO</name>
<dbReference type="EMBL" id="JAFJYH010000006">
    <property type="protein sequence ID" value="KAG4426002.1"/>
    <property type="molecule type" value="Genomic_DNA"/>
</dbReference>
<dbReference type="OrthoDB" id="10578811at2759"/>
<proteinExistence type="predicted"/>
<dbReference type="Proteomes" id="UP000664132">
    <property type="component" value="Unassembled WGS sequence"/>
</dbReference>
<evidence type="ECO:0000313" key="3">
    <source>
        <dbReference type="EMBL" id="KAG4426002.1"/>
    </source>
</evidence>
<keyword evidence="2" id="KW-0812">Transmembrane</keyword>
<accession>A0A8H7WJR5</accession>
<keyword evidence="4" id="KW-1185">Reference proteome</keyword>
<reference evidence="3" key="1">
    <citation type="submission" date="2021-02" db="EMBL/GenBank/DDBJ databases">
        <title>Genome sequence Cadophora malorum strain M34.</title>
        <authorList>
            <person name="Stefanovic E."/>
            <person name="Vu D."/>
            <person name="Scully C."/>
            <person name="Dijksterhuis J."/>
            <person name="Roader J."/>
            <person name="Houbraken J."/>
        </authorList>
    </citation>
    <scope>NUCLEOTIDE SEQUENCE</scope>
    <source>
        <strain evidence="3">M34</strain>
    </source>
</reference>
<gene>
    <name evidence="3" type="ORF">IFR04_000946</name>
</gene>
<feature type="region of interest" description="Disordered" evidence="1">
    <location>
        <begin position="79"/>
        <end position="104"/>
    </location>
</feature>
<evidence type="ECO:0000256" key="2">
    <source>
        <dbReference type="SAM" id="Phobius"/>
    </source>
</evidence>